<accession>A0A9E2NVC8</accession>
<dbReference type="Pfam" id="PF02661">
    <property type="entry name" value="Fic"/>
    <property type="match status" value="1"/>
</dbReference>
<feature type="non-terminal residue" evidence="2">
    <location>
        <position position="1"/>
    </location>
</feature>
<dbReference type="PROSITE" id="PS51459">
    <property type="entry name" value="FIDO"/>
    <property type="match status" value="1"/>
</dbReference>
<reference evidence="2" key="2">
    <citation type="submission" date="2021-04" db="EMBL/GenBank/DDBJ databases">
        <authorList>
            <person name="Gilroy R."/>
        </authorList>
    </citation>
    <scope>NUCLEOTIDE SEQUENCE</scope>
    <source>
        <strain evidence="2">F6-686</strain>
    </source>
</reference>
<gene>
    <name evidence="2" type="ORF">H9806_03810</name>
</gene>
<comment type="caution">
    <text evidence="2">The sequence shown here is derived from an EMBL/GenBank/DDBJ whole genome shotgun (WGS) entry which is preliminary data.</text>
</comment>
<dbReference type="InterPro" id="IPR036597">
    <property type="entry name" value="Fido-like_dom_sf"/>
</dbReference>
<evidence type="ECO:0000259" key="1">
    <source>
        <dbReference type="PROSITE" id="PS51459"/>
    </source>
</evidence>
<dbReference type="Proteomes" id="UP000823844">
    <property type="component" value="Unassembled WGS sequence"/>
</dbReference>
<dbReference type="Gene3D" id="1.10.3290.10">
    <property type="entry name" value="Fido-like domain"/>
    <property type="match status" value="1"/>
</dbReference>
<protein>
    <submittedName>
        <fullName evidence="2">Fic family protein</fullName>
    </submittedName>
</protein>
<proteinExistence type="predicted"/>
<dbReference type="InterPro" id="IPR003812">
    <property type="entry name" value="Fido"/>
</dbReference>
<name>A0A9E2NVC8_9LACO</name>
<dbReference type="SUPFAM" id="SSF140931">
    <property type="entry name" value="Fic-like"/>
    <property type="match status" value="1"/>
</dbReference>
<dbReference type="AlphaFoldDB" id="A0A9E2NVC8"/>
<evidence type="ECO:0000313" key="2">
    <source>
        <dbReference type="EMBL" id="MBU3828259.1"/>
    </source>
</evidence>
<dbReference type="EMBL" id="JAHLFT010000048">
    <property type="protein sequence ID" value="MBU3828259.1"/>
    <property type="molecule type" value="Genomic_DNA"/>
</dbReference>
<sequence length="121" mass="14055">RFNFAEEDIDNLLQRLHKKDALTNYDYAELLDKINFMHPFREGNGRSAKLFLDCLAGNHAQVIAYPRENDEMIEAQNAADIEAIANLIIVQNSPSREAAFKLLREKQKKQYQECRTRQGKD</sequence>
<reference evidence="2" key="1">
    <citation type="journal article" date="2021" name="PeerJ">
        <title>Extensive microbial diversity within the chicken gut microbiome revealed by metagenomics and culture.</title>
        <authorList>
            <person name="Gilroy R."/>
            <person name="Ravi A."/>
            <person name="Getino M."/>
            <person name="Pursley I."/>
            <person name="Horton D.L."/>
            <person name="Alikhan N.F."/>
            <person name="Baker D."/>
            <person name="Gharbi K."/>
            <person name="Hall N."/>
            <person name="Watson M."/>
            <person name="Adriaenssens E.M."/>
            <person name="Foster-Nyarko E."/>
            <person name="Jarju S."/>
            <person name="Secka A."/>
            <person name="Antonio M."/>
            <person name="Oren A."/>
            <person name="Chaudhuri R.R."/>
            <person name="La Ragione R."/>
            <person name="Hildebrand F."/>
            <person name="Pallen M.J."/>
        </authorList>
    </citation>
    <scope>NUCLEOTIDE SEQUENCE</scope>
    <source>
        <strain evidence="2">F6-686</strain>
    </source>
</reference>
<feature type="domain" description="Fido" evidence="1">
    <location>
        <begin position="1"/>
        <end position="105"/>
    </location>
</feature>
<evidence type="ECO:0000313" key="3">
    <source>
        <dbReference type="Proteomes" id="UP000823844"/>
    </source>
</evidence>
<organism evidence="2 3">
    <name type="scientific">Candidatus Lactobacillus pullistercoris</name>
    <dbReference type="NCBI Taxonomy" id="2838636"/>
    <lineage>
        <taxon>Bacteria</taxon>
        <taxon>Bacillati</taxon>
        <taxon>Bacillota</taxon>
        <taxon>Bacilli</taxon>
        <taxon>Lactobacillales</taxon>
        <taxon>Lactobacillaceae</taxon>
        <taxon>Lactobacillus</taxon>
    </lineage>
</organism>